<dbReference type="PROSITE" id="PS51186">
    <property type="entry name" value="GNAT"/>
    <property type="match status" value="1"/>
</dbReference>
<evidence type="ECO:0000313" key="2">
    <source>
        <dbReference type="EMBL" id="MCF6138254.1"/>
    </source>
</evidence>
<feature type="domain" description="N-acetyltransferase" evidence="1">
    <location>
        <begin position="3"/>
        <end position="157"/>
    </location>
</feature>
<dbReference type="Proteomes" id="UP001649381">
    <property type="component" value="Unassembled WGS sequence"/>
</dbReference>
<dbReference type="PANTHER" id="PTHR43415">
    <property type="entry name" value="SPERMIDINE N(1)-ACETYLTRANSFERASE"/>
    <property type="match status" value="1"/>
</dbReference>
<accession>A0ABS9H2W6</accession>
<gene>
    <name evidence="2" type="ORF">L2716_11005</name>
</gene>
<sequence>MELTIRRRTKEDINEFITWTYEGKYSFYDNNIQEEKIEGFKQSIHLERAFSVVDEEENLIGNCEFFDVEEDGEEILVVGVQMKPSITGRGYGSKFVKAIIEQGKELLKFNHLELAVVDFNERAIRTYEKEGFIKKGEFQNEISGSTYNFIIMARDWG</sequence>
<protein>
    <submittedName>
        <fullName evidence="2">GNAT family N-acetyltransferase</fullName>
    </submittedName>
</protein>
<evidence type="ECO:0000259" key="1">
    <source>
        <dbReference type="PROSITE" id="PS51186"/>
    </source>
</evidence>
<proteinExistence type="predicted"/>
<reference evidence="2 3" key="1">
    <citation type="submission" date="2022-01" db="EMBL/GenBank/DDBJ databases">
        <title>Alkalihalobacillus sp. EGI L200015, a novel bacterium isolated from a salt lake sediment.</title>
        <authorList>
            <person name="Gao L."/>
            <person name="Fang B.-Z."/>
            <person name="Li W.-J."/>
        </authorList>
    </citation>
    <scope>NUCLEOTIDE SEQUENCE [LARGE SCALE GENOMIC DNA]</scope>
    <source>
        <strain evidence="2 3">KCTC 12718</strain>
    </source>
</reference>
<keyword evidence="3" id="KW-1185">Reference proteome</keyword>
<dbReference type="PANTHER" id="PTHR43415:SF3">
    <property type="entry name" value="GNAT-FAMILY ACETYLTRANSFERASE"/>
    <property type="match status" value="1"/>
</dbReference>
<organism evidence="2 3">
    <name type="scientific">Pseudalkalibacillus berkeleyi</name>
    <dbReference type="NCBI Taxonomy" id="1069813"/>
    <lineage>
        <taxon>Bacteria</taxon>
        <taxon>Bacillati</taxon>
        <taxon>Bacillota</taxon>
        <taxon>Bacilli</taxon>
        <taxon>Bacillales</taxon>
        <taxon>Fictibacillaceae</taxon>
        <taxon>Pseudalkalibacillus</taxon>
    </lineage>
</organism>
<evidence type="ECO:0000313" key="3">
    <source>
        <dbReference type="Proteomes" id="UP001649381"/>
    </source>
</evidence>
<name>A0ABS9H2W6_9BACL</name>
<dbReference type="InterPro" id="IPR000182">
    <property type="entry name" value="GNAT_dom"/>
</dbReference>
<dbReference type="CDD" id="cd04301">
    <property type="entry name" value="NAT_SF"/>
    <property type="match status" value="1"/>
</dbReference>
<dbReference type="SUPFAM" id="SSF55729">
    <property type="entry name" value="Acyl-CoA N-acyltransferases (Nat)"/>
    <property type="match status" value="1"/>
</dbReference>
<dbReference type="Gene3D" id="3.40.630.30">
    <property type="match status" value="1"/>
</dbReference>
<dbReference type="RefSeq" id="WP_236334526.1">
    <property type="nucleotide sequence ID" value="NZ_JAKIJS010000001.1"/>
</dbReference>
<dbReference type="InterPro" id="IPR016181">
    <property type="entry name" value="Acyl_CoA_acyltransferase"/>
</dbReference>
<dbReference type="Pfam" id="PF13302">
    <property type="entry name" value="Acetyltransf_3"/>
    <property type="match status" value="1"/>
</dbReference>
<dbReference type="EMBL" id="JAKIJS010000001">
    <property type="protein sequence ID" value="MCF6138254.1"/>
    <property type="molecule type" value="Genomic_DNA"/>
</dbReference>
<comment type="caution">
    <text evidence="2">The sequence shown here is derived from an EMBL/GenBank/DDBJ whole genome shotgun (WGS) entry which is preliminary data.</text>
</comment>